<organism evidence="5 6">
    <name type="scientific">Herbiconiux moechotypicola</name>
    <dbReference type="NCBI Taxonomy" id="637393"/>
    <lineage>
        <taxon>Bacteria</taxon>
        <taxon>Bacillati</taxon>
        <taxon>Actinomycetota</taxon>
        <taxon>Actinomycetes</taxon>
        <taxon>Micrococcales</taxon>
        <taxon>Microbacteriaceae</taxon>
        <taxon>Herbiconiux</taxon>
    </lineage>
</organism>
<evidence type="ECO:0000313" key="5">
    <source>
        <dbReference type="EMBL" id="GAA2249343.1"/>
    </source>
</evidence>
<name>A0ABN3E6X8_9MICO</name>
<dbReference type="InterPro" id="IPR002220">
    <property type="entry name" value="DapA-like"/>
</dbReference>
<dbReference type="Gene3D" id="3.20.20.70">
    <property type="entry name" value="Aldolase class I"/>
    <property type="match status" value="1"/>
</dbReference>
<dbReference type="PIRSF" id="PIRSF001365">
    <property type="entry name" value="DHDPS"/>
    <property type="match status" value="1"/>
</dbReference>
<dbReference type="RefSeq" id="WP_259481553.1">
    <property type="nucleotide sequence ID" value="NZ_BAAAQY010000015.1"/>
</dbReference>
<evidence type="ECO:0000256" key="2">
    <source>
        <dbReference type="ARBA" id="ARBA00023239"/>
    </source>
</evidence>
<dbReference type="EMBL" id="BAAAQY010000015">
    <property type="protein sequence ID" value="GAA2249343.1"/>
    <property type="molecule type" value="Genomic_DNA"/>
</dbReference>
<accession>A0ABN3E6X8</accession>
<dbReference type="PRINTS" id="PR00146">
    <property type="entry name" value="DHPICSNTHASE"/>
</dbReference>
<dbReference type="PANTHER" id="PTHR12128">
    <property type="entry name" value="DIHYDRODIPICOLINATE SYNTHASE"/>
    <property type="match status" value="1"/>
</dbReference>
<keyword evidence="6" id="KW-1185">Reference proteome</keyword>
<dbReference type="Pfam" id="PF00701">
    <property type="entry name" value="DHDPS"/>
    <property type="match status" value="1"/>
</dbReference>
<gene>
    <name evidence="5" type="ORF">GCM10009851_38640</name>
</gene>
<sequence length="302" mass="30477">MPLQLSGMIPPAVSPLTARRTADREGIGRLTERLLDGGASGVFVLGSCGEGPTLEPGVARAVVAGFVEAVDGRVPVLAGVGETSTERAVAAAAAYEEAGVDALVVMAPMYFDTETDGAVVRHFEGVAARTSSPLVAYNIPHLTHSPITPDALAEIAGIDAVIALKESSADWEVFSALADTAREHGLGVFQGAEALIARSLAEGADGAVPGIANLVPGLASRLVAAGLAHDTEQAARLQAELDVACGIYGAGFWLSSLKGALAELGVIGPALGEALPALEPGQARVLRERLAAVPGILDGAAA</sequence>
<dbReference type="PROSITE" id="PS00666">
    <property type="entry name" value="DHDPS_2"/>
    <property type="match status" value="1"/>
</dbReference>
<dbReference type="InterPro" id="IPR013785">
    <property type="entry name" value="Aldolase_TIM"/>
</dbReference>
<evidence type="ECO:0000256" key="3">
    <source>
        <dbReference type="ARBA" id="ARBA00023270"/>
    </source>
</evidence>
<evidence type="ECO:0000313" key="6">
    <source>
        <dbReference type="Proteomes" id="UP001500929"/>
    </source>
</evidence>
<comment type="caution">
    <text evidence="5">The sequence shown here is derived from an EMBL/GenBank/DDBJ whole genome shotgun (WGS) entry which is preliminary data.</text>
</comment>
<dbReference type="SMART" id="SM01130">
    <property type="entry name" value="DHDPS"/>
    <property type="match status" value="1"/>
</dbReference>
<dbReference type="SUPFAM" id="SSF51569">
    <property type="entry name" value="Aldolase"/>
    <property type="match status" value="1"/>
</dbReference>
<reference evidence="5 6" key="1">
    <citation type="journal article" date="2019" name="Int. J. Syst. Evol. Microbiol.">
        <title>The Global Catalogue of Microorganisms (GCM) 10K type strain sequencing project: providing services to taxonomists for standard genome sequencing and annotation.</title>
        <authorList>
            <consortium name="The Broad Institute Genomics Platform"/>
            <consortium name="The Broad Institute Genome Sequencing Center for Infectious Disease"/>
            <person name="Wu L."/>
            <person name="Ma J."/>
        </authorList>
    </citation>
    <scope>NUCLEOTIDE SEQUENCE [LARGE SCALE GENOMIC DNA]</scope>
    <source>
        <strain evidence="5 6">JCM 16117</strain>
    </source>
</reference>
<keyword evidence="2 4" id="KW-0456">Lyase</keyword>
<dbReference type="Proteomes" id="UP001500929">
    <property type="component" value="Unassembled WGS sequence"/>
</dbReference>
<evidence type="ECO:0000256" key="4">
    <source>
        <dbReference type="PIRNR" id="PIRNR001365"/>
    </source>
</evidence>
<keyword evidence="3" id="KW-0704">Schiff base</keyword>
<proteinExistence type="inferred from homology"/>
<comment type="similarity">
    <text evidence="1 4">Belongs to the DapA family.</text>
</comment>
<dbReference type="PANTHER" id="PTHR12128:SF66">
    <property type="entry name" value="4-HYDROXY-2-OXOGLUTARATE ALDOLASE, MITOCHONDRIAL"/>
    <property type="match status" value="1"/>
</dbReference>
<evidence type="ECO:0000256" key="1">
    <source>
        <dbReference type="ARBA" id="ARBA00007592"/>
    </source>
</evidence>
<dbReference type="CDD" id="cd00408">
    <property type="entry name" value="DHDPS-like"/>
    <property type="match status" value="1"/>
</dbReference>
<protein>
    <submittedName>
        <fullName evidence="5">Dihydrodipicolinate synthase family protein</fullName>
    </submittedName>
</protein>
<dbReference type="InterPro" id="IPR020625">
    <property type="entry name" value="Schiff_base-form_aldolases_AS"/>
</dbReference>